<dbReference type="GO" id="GO:0016757">
    <property type="term" value="F:glycosyltransferase activity"/>
    <property type="evidence" value="ECO:0007669"/>
    <property type="project" value="UniProtKB-KW"/>
</dbReference>
<dbReference type="PANTHER" id="PTHR45947:SF13">
    <property type="entry name" value="TRANSFERASE"/>
    <property type="match status" value="1"/>
</dbReference>
<dbReference type="InterPro" id="IPR028098">
    <property type="entry name" value="Glyco_trans_4-like_N"/>
</dbReference>
<organism evidence="3 4">
    <name type="scientific">Sphingomonas naphthae</name>
    <dbReference type="NCBI Taxonomy" id="1813468"/>
    <lineage>
        <taxon>Bacteria</taxon>
        <taxon>Pseudomonadati</taxon>
        <taxon>Pseudomonadota</taxon>
        <taxon>Alphaproteobacteria</taxon>
        <taxon>Sphingomonadales</taxon>
        <taxon>Sphingomonadaceae</taxon>
        <taxon>Sphingomonas</taxon>
    </lineage>
</organism>
<evidence type="ECO:0000313" key="3">
    <source>
        <dbReference type="EMBL" id="WCT73629.1"/>
    </source>
</evidence>
<dbReference type="PANTHER" id="PTHR45947">
    <property type="entry name" value="SULFOQUINOVOSYL TRANSFERASE SQD2"/>
    <property type="match status" value="1"/>
</dbReference>
<dbReference type="SUPFAM" id="SSF53756">
    <property type="entry name" value="UDP-Glycosyltransferase/glycogen phosphorylase"/>
    <property type="match status" value="1"/>
</dbReference>
<dbReference type="Pfam" id="PF00534">
    <property type="entry name" value="Glycos_transf_1"/>
    <property type="match status" value="1"/>
</dbReference>
<reference evidence="3 4" key="1">
    <citation type="submission" date="2023-02" db="EMBL/GenBank/DDBJ databases">
        <title>Genome sequence of Sphingomonas naphthae.</title>
        <authorList>
            <person name="Kim S."/>
            <person name="Heo J."/>
            <person name="Kwon S.-W."/>
        </authorList>
    </citation>
    <scope>NUCLEOTIDE SEQUENCE [LARGE SCALE GENOMIC DNA]</scope>
    <source>
        <strain evidence="3 4">KACC 18716</strain>
    </source>
</reference>
<dbReference type="EC" id="2.4.-.-" evidence="3"/>
<dbReference type="Gene3D" id="3.40.50.2000">
    <property type="entry name" value="Glycogen Phosphorylase B"/>
    <property type="match status" value="2"/>
</dbReference>
<dbReference type="InterPro" id="IPR050194">
    <property type="entry name" value="Glycosyltransferase_grp1"/>
</dbReference>
<name>A0ABY7TP45_9SPHN</name>
<feature type="domain" description="Glycosyl transferase family 1" evidence="1">
    <location>
        <begin position="206"/>
        <end position="372"/>
    </location>
</feature>
<keyword evidence="3" id="KW-0808">Transferase</keyword>
<dbReference type="Proteomes" id="UP001220395">
    <property type="component" value="Chromosome"/>
</dbReference>
<gene>
    <name evidence="3" type="ORF">PQ455_18795</name>
</gene>
<protein>
    <submittedName>
        <fullName evidence="3">Glycosyltransferase</fullName>
        <ecNumber evidence="3">2.4.-.-</ecNumber>
    </submittedName>
</protein>
<evidence type="ECO:0000259" key="1">
    <source>
        <dbReference type="Pfam" id="PF00534"/>
    </source>
</evidence>
<dbReference type="RefSeq" id="WP_273688017.1">
    <property type="nucleotide sequence ID" value="NZ_CP117411.1"/>
</dbReference>
<evidence type="ECO:0000259" key="2">
    <source>
        <dbReference type="Pfam" id="PF13579"/>
    </source>
</evidence>
<keyword evidence="4" id="KW-1185">Reference proteome</keyword>
<keyword evidence="3" id="KW-0328">Glycosyltransferase</keyword>
<feature type="domain" description="Glycosyltransferase subfamily 4-like N-terminal" evidence="2">
    <location>
        <begin position="15"/>
        <end position="190"/>
    </location>
</feature>
<dbReference type="EMBL" id="CP117411">
    <property type="protein sequence ID" value="WCT73629.1"/>
    <property type="molecule type" value="Genomic_DNA"/>
</dbReference>
<proteinExistence type="predicted"/>
<accession>A0ABY7TP45</accession>
<evidence type="ECO:0000313" key="4">
    <source>
        <dbReference type="Proteomes" id="UP001220395"/>
    </source>
</evidence>
<sequence length="412" mass="44487">MRILDIIGSADPAHGGPIGTVRSLSRIWRARGHVFDVVTLDSPEAPYLADSGLDVVPLGSRGEPGGASGPQPLHRRFGYSPKLLPWLKANTDRYDVALVHGLWNYSSLAASLALAGNRLPHFVFTHGMLDPWFKQAYPLKSKVKALSWRVSEGRLLNSAEKVLFTTAEEQRLAEGAFRPWQVDGHVVGYGCADMQGDPVEAARTFRAGLPALGERPFLLFLSRIHPKKGCDLLLEAFARIAAAHPEMDLVFAGPDDVGLRGVLAAEAEARGIGARVHFAGMIRGAAKWGAFHACEAFALVSHSENFGVVVAEAMACSKPVLITDKINLWREVDAAGAGLIEKDDQAGADALLARFLALSPEARAAMGRAARRCYDANYQFDALADRLMALFRQAVADTPRPQAIREALPLSA</sequence>
<dbReference type="InterPro" id="IPR001296">
    <property type="entry name" value="Glyco_trans_1"/>
</dbReference>
<dbReference type="Pfam" id="PF13579">
    <property type="entry name" value="Glyco_trans_4_4"/>
    <property type="match status" value="1"/>
</dbReference>